<sequence length="71" mass="7554">MMANKTYTVVSGTFRGPDDKVTALGGQIELPADVAERFRHQLVEVKVEAVAQPAQESAPRKNAQAKEGGSA</sequence>
<protein>
    <submittedName>
        <fullName evidence="2">Uncharacterized protein</fullName>
    </submittedName>
</protein>
<dbReference type="RefSeq" id="WP_150717058.1">
    <property type="nucleotide sequence ID" value="NZ_CABVGY010000018.1"/>
</dbReference>
<dbReference type="AlphaFoldDB" id="A0A5E6U301"/>
<accession>A0A5E6U301</accession>
<organism evidence="2 3">
    <name type="scientific">Pseudomonas fluorescens</name>
    <dbReference type="NCBI Taxonomy" id="294"/>
    <lineage>
        <taxon>Bacteria</taxon>
        <taxon>Pseudomonadati</taxon>
        <taxon>Pseudomonadota</taxon>
        <taxon>Gammaproteobacteria</taxon>
        <taxon>Pseudomonadales</taxon>
        <taxon>Pseudomonadaceae</taxon>
        <taxon>Pseudomonas</taxon>
    </lineage>
</organism>
<name>A0A5E6U301_PSEFL</name>
<evidence type="ECO:0000256" key="1">
    <source>
        <dbReference type="SAM" id="MobiDB-lite"/>
    </source>
</evidence>
<gene>
    <name evidence="2" type="ORF">PS659_03313</name>
</gene>
<feature type="region of interest" description="Disordered" evidence="1">
    <location>
        <begin position="52"/>
        <end position="71"/>
    </location>
</feature>
<evidence type="ECO:0000313" key="3">
    <source>
        <dbReference type="Proteomes" id="UP000326729"/>
    </source>
</evidence>
<proteinExistence type="predicted"/>
<evidence type="ECO:0000313" key="2">
    <source>
        <dbReference type="EMBL" id="VVN00135.1"/>
    </source>
</evidence>
<dbReference type="Proteomes" id="UP000326729">
    <property type="component" value="Unassembled WGS sequence"/>
</dbReference>
<dbReference type="EMBL" id="CABVGY010000018">
    <property type="protein sequence ID" value="VVN00135.1"/>
    <property type="molecule type" value="Genomic_DNA"/>
</dbReference>
<reference evidence="2 3" key="1">
    <citation type="submission" date="2019-09" db="EMBL/GenBank/DDBJ databases">
        <authorList>
            <person name="Chandra G."/>
            <person name="Truman W A."/>
        </authorList>
    </citation>
    <scope>NUCLEOTIDE SEQUENCE [LARGE SCALE GENOMIC DNA]</scope>
    <source>
        <strain evidence="2">PS659</strain>
    </source>
</reference>
<dbReference type="OrthoDB" id="6989800at2"/>